<reference evidence="2 3" key="1">
    <citation type="submission" date="2014-04" db="EMBL/GenBank/DDBJ databases">
        <authorList>
            <consortium name="DOE Joint Genome Institute"/>
            <person name="Kuo A."/>
            <person name="Girlanda M."/>
            <person name="Perotto S."/>
            <person name="Kohler A."/>
            <person name="Nagy L.G."/>
            <person name="Floudas D."/>
            <person name="Copeland A."/>
            <person name="Barry K.W."/>
            <person name="Cichocki N."/>
            <person name="Veneault-Fourrey C."/>
            <person name="LaButti K."/>
            <person name="Lindquist E.A."/>
            <person name="Lipzen A."/>
            <person name="Lundell T."/>
            <person name="Morin E."/>
            <person name="Murat C."/>
            <person name="Sun H."/>
            <person name="Tunlid A."/>
            <person name="Henrissat B."/>
            <person name="Grigoriev I.V."/>
            <person name="Hibbett D.S."/>
            <person name="Martin F."/>
            <person name="Nordberg H.P."/>
            <person name="Cantor M.N."/>
            <person name="Hua S.X."/>
        </authorList>
    </citation>
    <scope>NUCLEOTIDE SEQUENCE [LARGE SCALE GENOMIC DNA]</scope>
    <source>
        <strain evidence="2 3">MUT 4182</strain>
    </source>
</reference>
<protein>
    <recommendedName>
        <fullName evidence="4">Retrotransposon gag domain-containing protein</fullName>
    </recommendedName>
</protein>
<evidence type="ECO:0000313" key="2">
    <source>
        <dbReference type="EMBL" id="KIO32062.1"/>
    </source>
</evidence>
<sequence>MAVFASSYLCGDALHWYEDLDEDVQKDWSQLRPALLAKFGRRIVPGCLNFYLSITVPTPAAAPPVAPSPKSRRKPKKSRKKTTIAPPRLVRKGRLKVLSSNGELHGYIPKLTEPNGLFEFLCRDPADALLVSRTPSVDGPFDIQIIDASQKPPVIDVLAIAWKHRADGGSMASPSM</sequence>
<accession>A0A0C3ME72</accession>
<dbReference type="Proteomes" id="UP000054248">
    <property type="component" value="Unassembled WGS sequence"/>
</dbReference>
<feature type="compositionally biased region" description="Basic residues" evidence="1">
    <location>
        <begin position="70"/>
        <end position="82"/>
    </location>
</feature>
<dbReference type="HOGENOM" id="CLU_1526285_0_0_1"/>
<dbReference type="AlphaFoldDB" id="A0A0C3ME72"/>
<evidence type="ECO:0000313" key="3">
    <source>
        <dbReference type="Proteomes" id="UP000054248"/>
    </source>
</evidence>
<evidence type="ECO:0000256" key="1">
    <source>
        <dbReference type="SAM" id="MobiDB-lite"/>
    </source>
</evidence>
<organism evidence="2 3">
    <name type="scientific">Tulasnella calospora MUT 4182</name>
    <dbReference type="NCBI Taxonomy" id="1051891"/>
    <lineage>
        <taxon>Eukaryota</taxon>
        <taxon>Fungi</taxon>
        <taxon>Dikarya</taxon>
        <taxon>Basidiomycota</taxon>
        <taxon>Agaricomycotina</taxon>
        <taxon>Agaricomycetes</taxon>
        <taxon>Cantharellales</taxon>
        <taxon>Tulasnellaceae</taxon>
        <taxon>Tulasnella</taxon>
    </lineage>
</organism>
<name>A0A0C3ME72_9AGAM</name>
<proteinExistence type="predicted"/>
<keyword evidence="3" id="KW-1185">Reference proteome</keyword>
<evidence type="ECO:0008006" key="4">
    <source>
        <dbReference type="Google" id="ProtNLM"/>
    </source>
</evidence>
<reference evidence="3" key="2">
    <citation type="submission" date="2015-01" db="EMBL/GenBank/DDBJ databases">
        <title>Evolutionary Origins and Diversification of the Mycorrhizal Mutualists.</title>
        <authorList>
            <consortium name="DOE Joint Genome Institute"/>
            <consortium name="Mycorrhizal Genomics Consortium"/>
            <person name="Kohler A."/>
            <person name="Kuo A."/>
            <person name="Nagy L.G."/>
            <person name="Floudas D."/>
            <person name="Copeland A."/>
            <person name="Barry K.W."/>
            <person name="Cichocki N."/>
            <person name="Veneault-Fourrey C."/>
            <person name="LaButti K."/>
            <person name="Lindquist E.A."/>
            <person name="Lipzen A."/>
            <person name="Lundell T."/>
            <person name="Morin E."/>
            <person name="Murat C."/>
            <person name="Riley R."/>
            <person name="Ohm R."/>
            <person name="Sun H."/>
            <person name="Tunlid A."/>
            <person name="Henrissat B."/>
            <person name="Grigoriev I.V."/>
            <person name="Hibbett D.S."/>
            <person name="Martin F."/>
        </authorList>
    </citation>
    <scope>NUCLEOTIDE SEQUENCE [LARGE SCALE GENOMIC DNA]</scope>
    <source>
        <strain evidence="3">MUT 4182</strain>
    </source>
</reference>
<gene>
    <name evidence="2" type="ORF">M407DRAFT_19086</name>
</gene>
<dbReference type="EMBL" id="KN822958">
    <property type="protein sequence ID" value="KIO32062.1"/>
    <property type="molecule type" value="Genomic_DNA"/>
</dbReference>
<feature type="region of interest" description="Disordered" evidence="1">
    <location>
        <begin position="60"/>
        <end position="84"/>
    </location>
</feature>